<protein>
    <submittedName>
        <fullName evidence="4">Phage exonuclease family protein</fullName>
    </submittedName>
</protein>
<dbReference type="EMBL" id="KR029599">
    <property type="protein sequence ID" value="AKH47862.1"/>
    <property type="molecule type" value="Genomic_DNA"/>
</dbReference>
<dbReference type="SMART" id="SM00475">
    <property type="entry name" value="53EXOc"/>
    <property type="match status" value="1"/>
</dbReference>
<reference evidence="4" key="2">
    <citation type="submission" date="2015-03" db="EMBL/GenBank/DDBJ databases">
        <authorList>
            <person name="Chow C.-E.T."/>
            <person name="Winget D.M."/>
            <person name="White R.A.III."/>
            <person name="Hallam S.J."/>
            <person name="Suttle C.A."/>
        </authorList>
    </citation>
    <scope>NUCLEOTIDE SEQUENCE</scope>
    <source>
        <strain evidence="4">Oxic1_4</strain>
    </source>
</reference>
<dbReference type="SUPFAM" id="SSF47807">
    <property type="entry name" value="5' to 3' exonuclease, C-terminal subdomain"/>
    <property type="match status" value="1"/>
</dbReference>
<dbReference type="InterPro" id="IPR020046">
    <property type="entry name" value="5-3_exonucl_a-hlix_arch_N"/>
</dbReference>
<name>A0A0F7L8Z3_9VIRU</name>
<proteinExistence type="predicted"/>
<evidence type="ECO:0000256" key="1">
    <source>
        <dbReference type="ARBA" id="ARBA00022722"/>
    </source>
</evidence>
<dbReference type="Pfam" id="PF02739">
    <property type="entry name" value="5_3_exonuc_N"/>
    <property type="match status" value="1"/>
</dbReference>
<keyword evidence="1" id="KW-0540">Nuclease</keyword>
<dbReference type="PANTHER" id="PTHR42646">
    <property type="entry name" value="FLAP ENDONUCLEASE XNI"/>
    <property type="match status" value="1"/>
</dbReference>
<sequence>MEGHTLKRLMKKIYIDGDMLLYRAAFAAEKEIRWDDDIFTVHSDFSDLKDSFIMVTDCICEILDAYEDNGDEITMVFSDRYTFRHEINLQYKAHRRDKRSPLGISDLRDWACDEWTSLKVDRLEADDVLGIIGSRDPDGSIIVSGDKDFATVPCTWYNFLKDDLRKITKEEADFQHLVQTLAGDATDGYFGVPRVGLKTAEKILNKDGVEWQTVVNTYEKAGMTEEDALLNARMAFILRDGYYNKETKEIKLWTPTQ</sequence>
<organism evidence="4">
    <name type="scientific">uncultured marine virus</name>
    <dbReference type="NCBI Taxonomy" id="186617"/>
    <lineage>
        <taxon>Viruses</taxon>
        <taxon>environmental samples</taxon>
    </lineage>
</organism>
<keyword evidence="4" id="KW-0269">Exonuclease</keyword>
<dbReference type="InterPro" id="IPR029060">
    <property type="entry name" value="PIN-like_dom_sf"/>
</dbReference>
<dbReference type="InterPro" id="IPR036279">
    <property type="entry name" value="5-3_exonuclease_C_sf"/>
</dbReference>
<reference evidence="4" key="1">
    <citation type="journal article" date="2015" name="Front. Microbiol.">
        <title>Combining genomic sequencing methods to explore viral diversity and reveal potential virus-host interactions.</title>
        <authorList>
            <person name="Chow C.E."/>
            <person name="Winget D.M."/>
            <person name="White R.A.III."/>
            <person name="Hallam S.J."/>
            <person name="Suttle C.A."/>
        </authorList>
    </citation>
    <scope>NUCLEOTIDE SEQUENCE</scope>
    <source>
        <strain evidence="4">Oxic1_4</strain>
    </source>
</reference>
<keyword evidence="2" id="KW-0378">Hydrolase</keyword>
<dbReference type="GO" id="GO:0008409">
    <property type="term" value="F:5'-3' exonuclease activity"/>
    <property type="evidence" value="ECO:0007669"/>
    <property type="project" value="InterPro"/>
</dbReference>
<dbReference type="Gene3D" id="1.10.150.20">
    <property type="entry name" value="5' to 3' exonuclease, C-terminal subdomain"/>
    <property type="match status" value="1"/>
</dbReference>
<evidence type="ECO:0000256" key="2">
    <source>
        <dbReference type="ARBA" id="ARBA00022801"/>
    </source>
</evidence>
<dbReference type="SUPFAM" id="SSF88723">
    <property type="entry name" value="PIN domain-like"/>
    <property type="match status" value="1"/>
</dbReference>
<dbReference type="GO" id="GO:0033567">
    <property type="term" value="P:DNA replication, Okazaki fragment processing"/>
    <property type="evidence" value="ECO:0007669"/>
    <property type="project" value="InterPro"/>
</dbReference>
<evidence type="ECO:0000259" key="3">
    <source>
        <dbReference type="SMART" id="SM00475"/>
    </source>
</evidence>
<dbReference type="GO" id="GO:0017108">
    <property type="term" value="F:5'-flap endonuclease activity"/>
    <property type="evidence" value="ECO:0007669"/>
    <property type="project" value="InterPro"/>
</dbReference>
<dbReference type="InterPro" id="IPR002421">
    <property type="entry name" value="5-3_exonuclease"/>
</dbReference>
<dbReference type="GO" id="GO:0003677">
    <property type="term" value="F:DNA binding"/>
    <property type="evidence" value="ECO:0007669"/>
    <property type="project" value="InterPro"/>
</dbReference>
<accession>A0A0F7L8Z3</accession>
<dbReference type="InterPro" id="IPR038969">
    <property type="entry name" value="FEN"/>
</dbReference>
<dbReference type="PANTHER" id="PTHR42646:SF2">
    <property type="entry name" value="5'-3' EXONUCLEASE FAMILY PROTEIN"/>
    <property type="match status" value="1"/>
</dbReference>
<dbReference type="Gene3D" id="3.40.50.1010">
    <property type="entry name" value="5'-nuclease"/>
    <property type="match status" value="1"/>
</dbReference>
<feature type="domain" description="5'-3' exonuclease" evidence="3">
    <location>
        <begin position="11"/>
        <end position="253"/>
    </location>
</feature>
<evidence type="ECO:0000313" key="4">
    <source>
        <dbReference type="EMBL" id="AKH47862.1"/>
    </source>
</evidence>